<reference evidence="3" key="1">
    <citation type="submission" date="2015-01" db="EMBL/GenBank/DDBJ databases">
        <authorList>
            <person name="Aksoy S."/>
            <person name="Warren W."/>
            <person name="Wilson R.K."/>
        </authorList>
    </citation>
    <scope>NUCLEOTIDE SEQUENCE [LARGE SCALE GENOMIC DNA]</scope>
    <source>
        <strain evidence="3">IAEA</strain>
    </source>
</reference>
<keyword evidence="1" id="KW-0812">Transmembrane</keyword>
<keyword evidence="1" id="KW-0472">Membrane</keyword>
<dbReference type="EnsemblMetazoa" id="GPPI044836-RA">
    <property type="protein sequence ID" value="GPPI044836-PA"/>
    <property type="gene ID" value="GPPI044836"/>
</dbReference>
<keyword evidence="3" id="KW-1185">Reference proteome</keyword>
<proteinExistence type="predicted"/>
<dbReference type="VEuPathDB" id="VectorBase:GPPI044836"/>
<dbReference type="Proteomes" id="UP000092460">
    <property type="component" value="Unassembled WGS sequence"/>
</dbReference>
<accession>A0A1B0BZ49</accession>
<keyword evidence="1" id="KW-1133">Transmembrane helix</keyword>
<dbReference type="EMBL" id="JXJN01022975">
    <property type="status" value="NOT_ANNOTATED_CDS"/>
    <property type="molecule type" value="Genomic_DNA"/>
</dbReference>
<evidence type="ECO:0000313" key="2">
    <source>
        <dbReference type="EnsemblMetazoa" id="GPPI044836-PA"/>
    </source>
</evidence>
<evidence type="ECO:0000313" key="3">
    <source>
        <dbReference type="Proteomes" id="UP000092460"/>
    </source>
</evidence>
<dbReference type="AlphaFoldDB" id="A0A1B0BZ49"/>
<organism evidence="2 3">
    <name type="scientific">Glossina palpalis gambiensis</name>
    <dbReference type="NCBI Taxonomy" id="67801"/>
    <lineage>
        <taxon>Eukaryota</taxon>
        <taxon>Metazoa</taxon>
        <taxon>Ecdysozoa</taxon>
        <taxon>Arthropoda</taxon>
        <taxon>Hexapoda</taxon>
        <taxon>Insecta</taxon>
        <taxon>Pterygota</taxon>
        <taxon>Neoptera</taxon>
        <taxon>Endopterygota</taxon>
        <taxon>Diptera</taxon>
        <taxon>Brachycera</taxon>
        <taxon>Muscomorpha</taxon>
        <taxon>Hippoboscoidea</taxon>
        <taxon>Glossinidae</taxon>
        <taxon>Glossina</taxon>
    </lineage>
</organism>
<evidence type="ECO:0000256" key="1">
    <source>
        <dbReference type="SAM" id="Phobius"/>
    </source>
</evidence>
<feature type="transmembrane region" description="Helical" evidence="1">
    <location>
        <begin position="48"/>
        <end position="68"/>
    </location>
</feature>
<protein>
    <submittedName>
        <fullName evidence="2">Uncharacterized protein</fullName>
    </submittedName>
</protein>
<name>A0A1B0BZ49_9MUSC</name>
<sequence>MDLRSYLWHLHEYMRIKVYTKGCAKLFPFAAMQSIFLDYVDFKVKCSFLASNVLSAFCLIYITITTLPRARTITLTYMPSTRDKVLHNEPADLYDFN</sequence>
<reference evidence="2" key="2">
    <citation type="submission" date="2020-05" db="UniProtKB">
        <authorList>
            <consortium name="EnsemblMetazoa"/>
        </authorList>
    </citation>
    <scope>IDENTIFICATION</scope>
    <source>
        <strain evidence="2">IAEA</strain>
    </source>
</reference>